<sequence>MAVVSDLINVQEDSLEFGNYELGSKTKKDGFEFQGDIYKIKTFNEITKLEKNGLFVYESVPGTAVHGFKADENDVTFVVEGPENASITLELEPETEYKVHVDDVYVGKNKTNLGGKMSISVDLEEGRPVKVDVKRAFD</sequence>
<organism evidence="1 2">
    <name type="scientific">Coprococcus eutactus</name>
    <dbReference type="NCBI Taxonomy" id="33043"/>
    <lineage>
        <taxon>Bacteria</taxon>
        <taxon>Bacillati</taxon>
        <taxon>Bacillota</taxon>
        <taxon>Clostridia</taxon>
        <taxon>Lachnospirales</taxon>
        <taxon>Lachnospiraceae</taxon>
        <taxon>Coprococcus</taxon>
    </lineage>
</organism>
<dbReference type="Proteomes" id="UP000283295">
    <property type="component" value="Unassembled WGS sequence"/>
</dbReference>
<comment type="caution">
    <text evidence="1">The sequence shown here is derived from an EMBL/GenBank/DDBJ whole genome shotgun (WGS) entry which is preliminary data.</text>
</comment>
<name>A0A3R5WSL9_9FIRM</name>
<dbReference type="GeneID" id="92832605"/>
<evidence type="ECO:0000313" key="1">
    <source>
        <dbReference type="EMBL" id="RGS43600.1"/>
    </source>
</evidence>
<protein>
    <submittedName>
        <fullName evidence="1">Endosialidase</fullName>
    </submittedName>
</protein>
<dbReference type="AlphaFoldDB" id="A0A3R5WSL9"/>
<dbReference type="OrthoDB" id="1923633at2"/>
<proteinExistence type="predicted"/>
<evidence type="ECO:0000313" key="2">
    <source>
        <dbReference type="Proteomes" id="UP000283295"/>
    </source>
</evidence>
<accession>A0A3R5WSL9</accession>
<reference evidence="1 2" key="1">
    <citation type="submission" date="2018-08" db="EMBL/GenBank/DDBJ databases">
        <title>A genome reference for cultivated species of the human gut microbiota.</title>
        <authorList>
            <person name="Zou Y."/>
            <person name="Xue W."/>
            <person name="Luo G."/>
        </authorList>
    </citation>
    <scope>NUCLEOTIDE SEQUENCE [LARGE SCALE GENOMIC DNA]</scope>
    <source>
        <strain evidence="1 2">AF22-21</strain>
    </source>
</reference>
<dbReference type="EMBL" id="QRVK01000005">
    <property type="protein sequence ID" value="RGS43600.1"/>
    <property type="molecule type" value="Genomic_DNA"/>
</dbReference>
<gene>
    <name evidence="1" type="ORF">DWX94_03180</name>
</gene>
<dbReference type="RefSeq" id="WP_004849067.1">
    <property type="nucleotide sequence ID" value="NZ_CABIWG010000006.1"/>
</dbReference>